<reference evidence="3 4" key="2">
    <citation type="submission" date="2024-07" db="EMBL/GenBank/DDBJ databases">
        <authorList>
            <person name="Akdeniz Z."/>
        </authorList>
    </citation>
    <scope>NUCLEOTIDE SEQUENCE [LARGE SCALE GENOMIC DNA]</scope>
</reference>
<proteinExistence type="predicted"/>
<evidence type="ECO:0000256" key="1">
    <source>
        <dbReference type="SAM" id="Phobius"/>
    </source>
</evidence>
<evidence type="ECO:0000313" key="3">
    <source>
        <dbReference type="EMBL" id="CAL6001402.1"/>
    </source>
</evidence>
<reference evidence="2" key="1">
    <citation type="submission" date="2023-06" db="EMBL/GenBank/DDBJ databases">
        <authorList>
            <person name="Kurt Z."/>
        </authorList>
    </citation>
    <scope>NUCLEOTIDE SEQUENCE</scope>
</reference>
<feature type="transmembrane region" description="Helical" evidence="1">
    <location>
        <begin position="7"/>
        <end position="26"/>
    </location>
</feature>
<evidence type="ECO:0000313" key="2">
    <source>
        <dbReference type="EMBL" id="CAI9976445.1"/>
    </source>
</evidence>
<dbReference type="AlphaFoldDB" id="A0AA86S1N5"/>
<dbReference type="EMBL" id="CATOUU010001173">
    <property type="protein sequence ID" value="CAI9976445.1"/>
    <property type="molecule type" value="Genomic_DNA"/>
</dbReference>
<keyword evidence="1" id="KW-0812">Transmembrane</keyword>
<comment type="caution">
    <text evidence="2">The sequence shown here is derived from an EMBL/GenBank/DDBJ whole genome shotgun (WGS) entry which is preliminary data.</text>
</comment>
<protein>
    <submittedName>
        <fullName evidence="3">Hypothetical_protein</fullName>
    </submittedName>
</protein>
<dbReference type="EMBL" id="CAXDID020000043">
    <property type="protein sequence ID" value="CAL6001402.1"/>
    <property type="molecule type" value="Genomic_DNA"/>
</dbReference>
<name>A0AA86S1N5_9EUKA</name>
<dbReference type="Proteomes" id="UP001642409">
    <property type="component" value="Unassembled WGS sequence"/>
</dbReference>
<organism evidence="2">
    <name type="scientific">Hexamita inflata</name>
    <dbReference type="NCBI Taxonomy" id="28002"/>
    <lineage>
        <taxon>Eukaryota</taxon>
        <taxon>Metamonada</taxon>
        <taxon>Diplomonadida</taxon>
        <taxon>Hexamitidae</taxon>
        <taxon>Hexamitinae</taxon>
        <taxon>Hexamita</taxon>
    </lineage>
</organism>
<keyword evidence="1" id="KW-1133">Transmembrane helix</keyword>
<accession>A0AA86S1N5</accession>
<sequence length="645" mass="71176">MDATAKLILAVLVIFPVYCFAMTWAVRGLHKAVLRLKLKQRIEKRVQDVYNTFPPLVYNPSLVQQLSPKIGTRCDSSLILSHNHQNQQMHVSDLFESVVLQEEDLDASTLVFSQPEVFRIENEILFVNNAPVSLLSDLLKADGSPLLHQLTGTSISGSGDIIQNGAAVGNIKDVFVKNIDGKLTSIQTASEFSVSDGVVYFKQKPLCRAEDVINSGESFFNQNIIVSTNGSVFSDGTYRGNLRDLYFQNTKRLLDSNRFQILDGILCQDMKPLCRLQDARDRNGDQVPDDAFVSACGCVFSGGKYICDASDLTVNTDIGKQSIEIPSPFGIVGGVVFRGESEYCQLNANNITDGLTISSNGSMFKELEYLGNIRSSSEFEVENGTLFLGGKPLCQIQNTTTKNITVLQNGAVYENTKFIGRVEKLEVEVFGQKCLLDHNLFQIEGGVVHFDKMPIITVSELNLGDQIAVGADGSIYNKNEFVGNISSFMNEDKHSIQDSVVLRNGVPVALVQDLVDADGKTFNFDQQTRITESGSFIHDGKITSISATRLLTHQNQLVKPTPPLFSTRDGSAFFNEVFFGKCAQNAVVANNGAWFQDGRFAGYLKPQAYSMVNLKDMVTRELQEVSKSIAKLGNAESRFRDMIDK</sequence>
<keyword evidence="1" id="KW-0472">Membrane</keyword>
<keyword evidence="4" id="KW-1185">Reference proteome</keyword>
<gene>
    <name evidence="3" type="ORF">HINF_LOCUS17426</name>
    <name evidence="2" type="ORF">HINF_LOCUS64090</name>
</gene>
<evidence type="ECO:0000313" key="4">
    <source>
        <dbReference type="Proteomes" id="UP001642409"/>
    </source>
</evidence>